<dbReference type="PANTHER" id="PTHR23114">
    <property type="entry name" value="M7GPPPN-MRNA HYDROLASE"/>
    <property type="match status" value="1"/>
</dbReference>
<dbReference type="eggNOG" id="KOG2937">
    <property type="taxonomic scope" value="Eukaryota"/>
</dbReference>
<dbReference type="PROSITE" id="PS00893">
    <property type="entry name" value="NUDIX_BOX"/>
    <property type="match status" value="1"/>
</dbReference>
<evidence type="ECO:0000256" key="10">
    <source>
        <dbReference type="ARBA" id="ARBA00023211"/>
    </source>
</evidence>
<dbReference type="PROSITE" id="PS51462">
    <property type="entry name" value="NUDIX"/>
    <property type="match status" value="1"/>
</dbReference>
<dbReference type="Gene3D" id="3.90.79.10">
    <property type="entry name" value="Nucleoside Triphosphate Pyrophosphohydrolase"/>
    <property type="match status" value="1"/>
</dbReference>
<comment type="subcellular location">
    <subcellularLocation>
        <location evidence="2">Cytoplasm</location>
        <location evidence="2">P-body</location>
    </subcellularLocation>
</comment>
<keyword evidence="14" id="KW-1185">Reference proteome</keyword>
<dbReference type="AlphaFoldDB" id="W1QH56"/>
<dbReference type="KEGG" id="opa:HPODL_00821"/>
<dbReference type="Pfam" id="PF05026">
    <property type="entry name" value="DCP2"/>
    <property type="match status" value="1"/>
</dbReference>
<dbReference type="GO" id="GO:0003723">
    <property type="term" value="F:RNA binding"/>
    <property type="evidence" value="ECO:0007669"/>
    <property type="project" value="UniProtKB-KW"/>
</dbReference>
<dbReference type="OrthoDB" id="18996at2759"/>
<evidence type="ECO:0000256" key="8">
    <source>
        <dbReference type="ARBA" id="ARBA00022884"/>
    </source>
</evidence>
<dbReference type="EC" id="3.-.-.-" evidence="13"/>
<evidence type="ECO:0000256" key="3">
    <source>
        <dbReference type="ARBA" id="ARBA00005279"/>
    </source>
</evidence>
<dbReference type="InterPro" id="IPR020084">
    <property type="entry name" value="NUDIX_hydrolase_CS"/>
</dbReference>
<dbReference type="InterPro" id="IPR015797">
    <property type="entry name" value="NUDIX_hydrolase-like_dom_sf"/>
</dbReference>
<feature type="compositionally biased region" description="Basic and acidic residues" evidence="11">
    <location>
        <begin position="376"/>
        <end position="389"/>
    </location>
</feature>
<evidence type="ECO:0000256" key="11">
    <source>
        <dbReference type="SAM" id="MobiDB-lite"/>
    </source>
</evidence>
<feature type="compositionally biased region" description="Low complexity" evidence="11">
    <location>
        <begin position="502"/>
        <end position="523"/>
    </location>
</feature>
<dbReference type="Proteomes" id="UP000008673">
    <property type="component" value="Unassembled WGS sequence"/>
</dbReference>
<dbReference type="RefSeq" id="XP_013936262.1">
    <property type="nucleotide sequence ID" value="XM_014080787.1"/>
</dbReference>
<dbReference type="CDD" id="cd03672">
    <property type="entry name" value="NUDIX_Dcp2p_Nudt20"/>
    <property type="match status" value="1"/>
</dbReference>
<dbReference type="FunFam" id="3.90.79.10:FF:000045">
    <property type="entry name" value="mRNA-decapping enzyme 2"/>
    <property type="match status" value="1"/>
</dbReference>
<comment type="caution">
    <text evidence="13">The sequence shown here is derived from an EMBL/GenBank/DDBJ whole genome shotgun (WGS) entry which is preliminary data.</text>
</comment>
<keyword evidence="4" id="KW-0963">Cytoplasm</keyword>
<keyword evidence="10" id="KW-0464">Manganese</keyword>
<dbReference type="InterPro" id="IPR007722">
    <property type="entry name" value="DCP2_BoxA"/>
</dbReference>
<sequence>MSILLRKGFADESLERVLEDLLVRFVINCPPEDLSSIERVFFQIEEAHWFYQDFARVVNELLPPMKMKQFTAKIIAQCPVVWRWGDSQDALAQFGKYKSSIPVRGCAVLNQKLDKVLLVKGVESSSWGFPRGKISKDETDLDCALRELEEETGFDGREYIDEDEYIERTIQGKNYKIYILAGVPESTKFEPRVRNEISAIAWKDIKSLSKQGKNNLFLVSSMMKQLQNFINKKKYQQTEEELKKQATIQLKKILGVGQPQEKSDPGRDLLNMLQQVSAGKQPPNVQPPSMPMPGHHMPLPMPLAPFPMPFPMPFMMAPHMLPRFPFPPPPAMSVPRSDQKNELFAPPPSSLDKPHMVLANRRSGESNSKELLSILKRPEKKEETEEAQKPRGNFLQNLFDKYKGEEPVQVPRKVTILKRPKEQKEQTEQKEQESSEKPGASLLSLLQQKPSPATNGSSELLNILKKPEPSSEPKTASQGSKELLGLLTKKEEPQPKDDSKQLLDLLKPKPANQNGANGANGSAELLDMLKKPAQPEQTAQASTAPSASVLLGILNRKEEPRDPSKGLLDAIVPPTQSGSSGSQELLSLLKPASSSAPTSAPESYNEAQKPSQEADEYEDFEDFEDLNEGYENVRSSNHFKTYVSDEDEIYL</sequence>
<evidence type="ECO:0000256" key="9">
    <source>
        <dbReference type="ARBA" id="ARBA00023161"/>
    </source>
</evidence>
<feature type="domain" description="Nudix hydrolase" evidence="12">
    <location>
        <begin position="99"/>
        <end position="225"/>
    </location>
</feature>
<comment type="similarity">
    <text evidence="3">Belongs to the Nudix hydrolase family. DCP2 subfamily.</text>
</comment>
<dbReference type="PANTHER" id="PTHR23114:SF17">
    <property type="entry name" value="M7GPPPN-MRNA HYDROLASE"/>
    <property type="match status" value="1"/>
</dbReference>
<dbReference type="GO" id="GO:0006397">
    <property type="term" value="P:mRNA processing"/>
    <property type="evidence" value="ECO:0007669"/>
    <property type="project" value="UniProtKB-KW"/>
</dbReference>
<evidence type="ECO:0000256" key="2">
    <source>
        <dbReference type="ARBA" id="ARBA00004201"/>
    </source>
</evidence>
<evidence type="ECO:0000256" key="5">
    <source>
        <dbReference type="ARBA" id="ARBA00022664"/>
    </source>
</evidence>
<keyword evidence="8" id="KW-0694">RNA-binding</keyword>
<evidence type="ECO:0000313" key="14">
    <source>
        <dbReference type="Proteomes" id="UP000008673"/>
    </source>
</evidence>
<dbReference type="InterPro" id="IPR036189">
    <property type="entry name" value="DCP2_BoxA_sf"/>
</dbReference>
<feature type="compositionally biased region" description="Low complexity" evidence="11">
    <location>
        <begin position="537"/>
        <end position="548"/>
    </location>
</feature>
<evidence type="ECO:0000256" key="7">
    <source>
        <dbReference type="ARBA" id="ARBA00022801"/>
    </source>
</evidence>
<keyword evidence="5" id="KW-0507">mRNA processing</keyword>
<evidence type="ECO:0000313" key="13">
    <source>
        <dbReference type="EMBL" id="ESX01428.1"/>
    </source>
</evidence>
<keyword evidence="6" id="KW-0479">Metal-binding</keyword>
<evidence type="ECO:0000259" key="12">
    <source>
        <dbReference type="PROSITE" id="PS51462"/>
    </source>
</evidence>
<evidence type="ECO:0000256" key="1">
    <source>
        <dbReference type="ARBA" id="ARBA00001936"/>
    </source>
</evidence>
<dbReference type="SMART" id="SM01125">
    <property type="entry name" value="DCP2"/>
    <property type="match status" value="1"/>
</dbReference>
<dbReference type="HOGENOM" id="CLU_014214_0_0_1"/>
<name>W1QH56_OGAPD</name>
<evidence type="ECO:0000256" key="4">
    <source>
        <dbReference type="ARBA" id="ARBA00022490"/>
    </source>
</evidence>
<feature type="compositionally biased region" description="Basic and acidic residues" evidence="11">
    <location>
        <begin position="488"/>
        <end position="501"/>
    </location>
</feature>
<feature type="compositionally biased region" description="Low complexity" evidence="11">
    <location>
        <begin position="576"/>
        <end position="603"/>
    </location>
</feature>
<keyword evidence="7 13" id="KW-0378">Hydrolase</keyword>
<evidence type="ECO:0000256" key="6">
    <source>
        <dbReference type="ARBA" id="ARBA00022723"/>
    </source>
</evidence>
<comment type="cofactor">
    <cofactor evidence="1">
        <name>Mn(2+)</name>
        <dbReference type="ChEBI" id="CHEBI:29035"/>
    </cofactor>
</comment>
<feature type="compositionally biased region" description="Acidic residues" evidence="11">
    <location>
        <begin position="613"/>
        <end position="628"/>
    </location>
</feature>
<dbReference type="Gene3D" id="1.10.10.1050">
    <property type="entry name" value="Dcp2, box A domain"/>
    <property type="match status" value="1"/>
</dbReference>
<dbReference type="GeneID" id="25770290"/>
<dbReference type="STRING" id="871575.W1QH56"/>
<reference evidence="13 14" key="1">
    <citation type="journal article" date="2013" name="BMC Genomics">
        <title>Genome sequence and analysis of methylotrophic yeast Hansenula polymorpha DL1.</title>
        <authorList>
            <person name="Ravin N.V."/>
            <person name="Eldarov M.A."/>
            <person name="Kadnikov V.V."/>
            <person name="Beletsky A.V."/>
            <person name="Schneider J."/>
            <person name="Mardanova E.S."/>
            <person name="Smekalova E.M."/>
            <person name="Zvereva M.I."/>
            <person name="Dontsova O.A."/>
            <person name="Mardanov A.V."/>
            <person name="Skryabin K.G."/>
        </authorList>
    </citation>
    <scope>NUCLEOTIDE SEQUENCE [LARGE SCALE GENOMIC DNA]</scope>
    <source>
        <strain evidence="14">ATCC 26012 / BCRC 20466 / JCM 22074 / NRRL Y-7560 / DL-1</strain>
    </source>
</reference>
<keyword evidence="9" id="KW-0866">Nonsense-mediated mRNA decay</keyword>
<dbReference type="SUPFAM" id="SSF140586">
    <property type="entry name" value="Dcp2 domain-like"/>
    <property type="match status" value="1"/>
</dbReference>
<gene>
    <name evidence="13" type="ORF">HPODL_00821</name>
</gene>
<feature type="compositionally biased region" description="Polar residues" evidence="11">
    <location>
        <begin position="449"/>
        <end position="460"/>
    </location>
</feature>
<proteinExistence type="inferred from homology"/>
<dbReference type="GO" id="GO:0000932">
    <property type="term" value="C:P-body"/>
    <property type="evidence" value="ECO:0007669"/>
    <property type="project" value="UniProtKB-SubCell"/>
</dbReference>
<feature type="region of interest" description="Disordered" evidence="11">
    <location>
        <begin position="331"/>
        <end position="651"/>
    </location>
</feature>
<organism evidence="13 14">
    <name type="scientific">Ogataea parapolymorpha (strain ATCC 26012 / BCRC 20466 / JCM 22074 / NRRL Y-7560 / DL-1)</name>
    <name type="common">Yeast</name>
    <name type="synonym">Hansenula polymorpha</name>
    <dbReference type="NCBI Taxonomy" id="871575"/>
    <lineage>
        <taxon>Eukaryota</taxon>
        <taxon>Fungi</taxon>
        <taxon>Dikarya</taxon>
        <taxon>Ascomycota</taxon>
        <taxon>Saccharomycotina</taxon>
        <taxon>Pichiomycetes</taxon>
        <taxon>Pichiales</taxon>
        <taxon>Pichiaceae</taxon>
        <taxon>Ogataea</taxon>
    </lineage>
</organism>
<dbReference type="GO" id="GO:0000290">
    <property type="term" value="P:deadenylation-dependent decapping of nuclear-transcribed mRNA"/>
    <property type="evidence" value="ECO:0007669"/>
    <property type="project" value="InterPro"/>
</dbReference>
<dbReference type="GO" id="GO:0000184">
    <property type="term" value="P:nuclear-transcribed mRNA catabolic process, nonsense-mediated decay"/>
    <property type="evidence" value="ECO:0007669"/>
    <property type="project" value="UniProtKB-KW"/>
</dbReference>
<protein>
    <submittedName>
        <fullName evidence="13">mRNA-decapping enzyme subunit 2</fullName>
        <ecNumber evidence="13">3.-.-.-</ecNumber>
    </submittedName>
</protein>
<feature type="compositionally biased region" description="Basic and acidic residues" evidence="11">
    <location>
        <begin position="419"/>
        <end position="436"/>
    </location>
</feature>
<dbReference type="EMBL" id="AEOI02000005">
    <property type="protein sequence ID" value="ESX01428.1"/>
    <property type="molecule type" value="Genomic_DNA"/>
</dbReference>
<dbReference type="SUPFAM" id="SSF55811">
    <property type="entry name" value="Nudix"/>
    <property type="match status" value="1"/>
</dbReference>
<dbReference type="InterPro" id="IPR044099">
    <property type="entry name" value="Dcp2_NUDIX"/>
</dbReference>
<dbReference type="GO" id="GO:0030145">
    <property type="term" value="F:manganese ion binding"/>
    <property type="evidence" value="ECO:0007669"/>
    <property type="project" value="InterPro"/>
</dbReference>
<feature type="compositionally biased region" description="Basic and acidic residues" evidence="11">
    <location>
        <begin position="555"/>
        <end position="564"/>
    </location>
</feature>
<accession>W1QH56</accession>
<dbReference type="GO" id="GO:0140933">
    <property type="term" value="F:5'-(N(7)-methylguanosine 5'-triphospho)-[mRNA] hydrolase activity"/>
    <property type="evidence" value="ECO:0007669"/>
    <property type="project" value="InterPro"/>
</dbReference>
<dbReference type="InterPro" id="IPR000086">
    <property type="entry name" value="NUDIX_hydrolase_dom"/>
</dbReference>
<dbReference type="Pfam" id="PF00293">
    <property type="entry name" value="NUDIX"/>
    <property type="match status" value="1"/>
</dbReference>